<dbReference type="SUPFAM" id="SSF52317">
    <property type="entry name" value="Class I glutamine amidotransferase-like"/>
    <property type="match status" value="1"/>
</dbReference>
<evidence type="ECO:0000313" key="2">
    <source>
        <dbReference type="EMBL" id="MFB9137646.1"/>
    </source>
</evidence>
<organism evidence="2 3">
    <name type="scientific">Vibrio olivae</name>
    <dbReference type="NCBI Taxonomy" id="1243002"/>
    <lineage>
        <taxon>Bacteria</taxon>
        <taxon>Pseudomonadati</taxon>
        <taxon>Pseudomonadota</taxon>
        <taxon>Gammaproteobacteria</taxon>
        <taxon>Vibrionales</taxon>
        <taxon>Vibrionaceae</taxon>
        <taxon>Vibrio</taxon>
    </lineage>
</organism>
<dbReference type="PANTHER" id="PTHR43130:SF14">
    <property type="entry name" value="DJ-1_PFPI DOMAIN-CONTAINING PROTEIN"/>
    <property type="match status" value="1"/>
</dbReference>
<feature type="domain" description="DJ-1/PfpI" evidence="1">
    <location>
        <begin position="20"/>
        <end position="168"/>
    </location>
</feature>
<comment type="caution">
    <text evidence="2">The sequence shown here is derived from an EMBL/GenBank/DDBJ whole genome shotgun (WGS) entry which is preliminary data.</text>
</comment>
<dbReference type="EMBL" id="JBHMEP010000015">
    <property type="protein sequence ID" value="MFB9137646.1"/>
    <property type="molecule type" value="Genomic_DNA"/>
</dbReference>
<dbReference type="Pfam" id="PF01965">
    <property type="entry name" value="DJ-1_PfpI"/>
    <property type="match status" value="1"/>
</dbReference>
<dbReference type="GO" id="GO:0016829">
    <property type="term" value="F:lyase activity"/>
    <property type="evidence" value="ECO:0007669"/>
    <property type="project" value="UniProtKB-KW"/>
</dbReference>
<dbReference type="Proteomes" id="UP001589645">
    <property type="component" value="Unassembled WGS sequence"/>
</dbReference>
<evidence type="ECO:0000313" key="3">
    <source>
        <dbReference type="Proteomes" id="UP001589645"/>
    </source>
</evidence>
<keyword evidence="2" id="KW-0456">Lyase</keyword>
<dbReference type="InterPro" id="IPR029062">
    <property type="entry name" value="Class_I_gatase-like"/>
</dbReference>
<dbReference type="PANTHER" id="PTHR43130">
    <property type="entry name" value="ARAC-FAMILY TRANSCRIPTIONAL REGULATOR"/>
    <property type="match status" value="1"/>
</dbReference>
<reference evidence="2 3" key="1">
    <citation type="submission" date="2024-09" db="EMBL/GenBank/DDBJ databases">
        <authorList>
            <person name="Sun Q."/>
            <person name="Mori K."/>
        </authorList>
    </citation>
    <scope>NUCLEOTIDE SEQUENCE [LARGE SCALE GENOMIC DNA]</scope>
    <source>
        <strain evidence="2 3">CECT 8064</strain>
    </source>
</reference>
<dbReference type="InterPro" id="IPR052158">
    <property type="entry name" value="INH-QAR"/>
</dbReference>
<accession>A0ABV5HVS0</accession>
<proteinExistence type="predicted"/>
<dbReference type="RefSeq" id="WP_390197632.1">
    <property type="nucleotide sequence ID" value="NZ_JBHMEP010000015.1"/>
</dbReference>
<dbReference type="InterPro" id="IPR002818">
    <property type="entry name" value="DJ-1/PfpI"/>
</dbReference>
<evidence type="ECO:0000259" key="1">
    <source>
        <dbReference type="Pfam" id="PF01965"/>
    </source>
</evidence>
<name>A0ABV5HVS0_9VIBR</name>
<protein>
    <submittedName>
        <fullName evidence="2">DJ-1/PfpI family protein</fullName>
        <ecNumber evidence="2">4.2.1.-</ecNumber>
    </submittedName>
</protein>
<dbReference type="Gene3D" id="3.40.50.880">
    <property type="match status" value="1"/>
</dbReference>
<sequence>MNIGIYVYPEAEVLDFAGPFEVFSTAKRLASHDWQVFLIAEHAELVQARGGFPIQPHYTINNHPALDLLIVVGGDHRQQVVSQPVISWLQQVAPNTPRVASVCTGAFLLAQAGLLDGLEVTTHWEDVDALRQYPALTVLEDRRWVAQGKWTTSAGISAGIDMSLFLVTQLADKPLAVRTAKQMDYRWIENG</sequence>
<dbReference type="EC" id="4.2.1.-" evidence="2"/>
<dbReference type="CDD" id="cd03139">
    <property type="entry name" value="GATase1_PfpI_2"/>
    <property type="match status" value="1"/>
</dbReference>
<keyword evidence="3" id="KW-1185">Reference proteome</keyword>
<gene>
    <name evidence="2" type="ORF">ACFFUV_22090</name>
</gene>